<accession>A0A1G8B999</accession>
<evidence type="ECO:0000313" key="7">
    <source>
        <dbReference type="EMBL" id="SDH29684.1"/>
    </source>
</evidence>
<gene>
    <name evidence="7" type="ORF">SAMN05192573_108151</name>
</gene>
<dbReference type="PANTHER" id="PTHR42852:SF6">
    <property type="entry name" value="THIOL:DISULFIDE INTERCHANGE PROTEIN DSBE"/>
    <property type="match status" value="1"/>
</dbReference>
<sequence>MKKLLFLMLYGLISQYGIAQQANISGTFSHLTDQDSVQLIIYKYGKFPVSIPEFKTLYSVKVSNHKFHFTILVTGKRPYEYSLQIPRQRLLINLENLIVEKGDDIQITGNDFVIKEFKGRGSEKLNVIRNLNALDTATQKQTFSTTYTDLQNVIVAGNKHTITADKYLKSQKKHLSNMVYQMLRFRIDYQMTGVYYSLVYMNARDSIRNALTHFWLPERHKYRFLQPFTTGEYSTEFTLSTINDFAINEIVKNNDYSTLFYRRGLKKIYTHLKANYTGDIREKLITYTILSASGSNDLKECYEDALKYVKNAEFKTALINHCQVIPGSPAYDFNLPDTNLIVHHLSDYKGKVVVLDFWFTGCGNCRKLTPILRNIEDHYKNNDDVIFISISSDKELKNWKAGIKSGFYTTSPEEINLFTAGKGRYDPFYQKSNIQAAPTLRIIDKYGNWCENPVKYGSDNGEDLITRINQALNK</sequence>
<dbReference type="RefSeq" id="WP_091169470.1">
    <property type="nucleotide sequence ID" value="NZ_FNCG01000008.1"/>
</dbReference>
<feature type="signal peptide" evidence="5">
    <location>
        <begin position="1"/>
        <end position="19"/>
    </location>
</feature>
<evidence type="ECO:0000256" key="3">
    <source>
        <dbReference type="ARBA" id="ARBA00023157"/>
    </source>
</evidence>
<dbReference type="InterPro" id="IPR050553">
    <property type="entry name" value="Thioredoxin_ResA/DsbE_sf"/>
</dbReference>
<keyword evidence="3" id="KW-1015">Disulfide bond</keyword>
<dbReference type="PANTHER" id="PTHR42852">
    <property type="entry name" value="THIOL:DISULFIDE INTERCHANGE PROTEIN DSBE"/>
    <property type="match status" value="1"/>
</dbReference>
<dbReference type="SUPFAM" id="SSF52833">
    <property type="entry name" value="Thioredoxin-like"/>
    <property type="match status" value="1"/>
</dbReference>
<organism evidence="7 8">
    <name type="scientific">Mucilaginibacter gossypii</name>
    <dbReference type="NCBI Taxonomy" id="551996"/>
    <lineage>
        <taxon>Bacteria</taxon>
        <taxon>Pseudomonadati</taxon>
        <taxon>Bacteroidota</taxon>
        <taxon>Sphingobacteriia</taxon>
        <taxon>Sphingobacteriales</taxon>
        <taxon>Sphingobacteriaceae</taxon>
        <taxon>Mucilaginibacter</taxon>
    </lineage>
</organism>
<dbReference type="GO" id="GO:0030313">
    <property type="term" value="C:cell envelope"/>
    <property type="evidence" value="ECO:0007669"/>
    <property type="project" value="UniProtKB-SubCell"/>
</dbReference>
<keyword evidence="8" id="KW-1185">Reference proteome</keyword>
<dbReference type="InterPro" id="IPR012336">
    <property type="entry name" value="Thioredoxin-like_fold"/>
</dbReference>
<dbReference type="CDD" id="cd02966">
    <property type="entry name" value="TlpA_like_family"/>
    <property type="match status" value="1"/>
</dbReference>
<name>A0A1G8B999_9SPHI</name>
<dbReference type="Proteomes" id="UP000199705">
    <property type="component" value="Unassembled WGS sequence"/>
</dbReference>
<feature type="chain" id="PRO_5011540528" evidence="5">
    <location>
        <begin position="20"/>
        <end position="474"/>
    </location>
</feature>
<keyword evidence="5" id="KW-0732">Signal</keyword>
<evidence type="ECO:0000256" key="2">
    <source>
        <dbReference type="ARBA" id="ARBA00022748"/>
    </source>
</evidence>
<evidence type="ECO:0000259" key="6">
    <source>
        <dbReference type="PROSITE" id="PS51352"/>
    </source>
</evidence>
<reference evidence="8" key="1">
    <citation type="submission" date="2016-10" db="EMBL/GenBank/DDBJ databases">
        <authorList>
            <person name="Varghese N."/>
            <person name="Submissions S."/>
        </authorList>
    </citation>
    <scope>NUCLEOTIDE SEQUENCE [LARGE SCALE GENOMIC DNA]</scope>
    <source>
        <strain evidence="8">Gh-67</strain>
    </source>
</reference>
<feature type="domain" description="Thioredoxin" evidence="6">
    <location>
        <begin position="324"/>
        <end position="473"/>
    </location>
</feature>
<dbReference type="InterPro" id="IPR013766">
    <property type="entry name" value="Thioredoxin_domain"/>
</dbReference>
<dbReference type="EMBL" id="FNCG01000008">
    <property type="protein sequence ID" value="SDH29684.1"/>
    <property type="molecule type" value="Genomic_DNA"/>
</dbReference>
<evidence type="ECO:0000256" key="1">
    <source>
        <dbReference type="ARBA" id="ARBA00004196"/>
    </source>
</evidence>
<dbReference type="AlphaFoldDB" id="A0A1G8B999"/>
<keyword evidence="4" id="KW-0676">Redox-active center</keyword>
<comment type="subcellular location">
    <subcellularLocation>
        <location evidence="1">Cell envelope</location>
    </subcellularLocation>
</comment>
<protein>
    <submittedName>
        <fullName evidence="7">Thioredoxin-like</fullName>
    </submittedName>
</protein>
<proteinExistence type="predicted"/>
<dbReference type="InterPro" id="IPR036249">
    <property type="entry name" value="Thioredoxin-like_sf"/>
</dbReference>
<dbReference type="Gene3D" id="3.40.30.10">
    <property type="entry name" value="Glutaredoxin"/>
    <property type="match status" value="1"/>
</dbReference>
<evidence type="ECO:0000313" key="8">
    <source>
        <dbReference type="Proteomes" id="UP000199705"/>
    </source>
</evidence>
<evidence type="ECO:0000256" key="5">
    <source>
        <dbReference type="SAM" id="SignalP"/>
    </source>
</evidence>
<keyword evidence="2" id="KW-0201">Cytochrome c-type biogenesis</keyword>
<dbReference type="STRING" id="551996.SAMN05192573_108151"/>
<dbReference type="GO" id="GO:0017004">
    <property type="term" value="P:cytochrome complex assembly"/>
    <property type="evidence" value="ECO:0007669"/>
    <property type="project" value="UniProtKB-KW"/>
</dbReference>
<evidence type="ECO:0000256" key="4">
    <source>
        <dbReference type="ARBA" id="ARBA00023284"/>
    </source>
</evidence>
<dbReference type="PROSITE" id="PS51352">
    <property type="entry name" value="THIOREDOXIN_2"/>
    <property type="match status" value="1"/>
</dbReference>
<dbReference type="Pfam" id="PF13905">
    <property type="entry name" value="Thioredoxin_8"/>
    <property type="match status" value="1"/>
</dbReference>